<reference evidence="2 3" key="1">
    <citation type="journal article" date="2018" name="Nat. Ecol. Evol.">
        <title>Pezizomycetes genomes reveal the molecular basis of ectomycorrhizal truffle lifestyle.</title>
        <authorList>
            <person name="Murat C."/>
            <person name="Payen T."/>
            <person name="Noel B."/>
            <person name="Kuo A."/>
            <person name="Morin E."/>
            <person name="Chen J."/>
            <person name="Kohler A."/>
            <person name="Krizsan K."/>
            <person name="Balestrini R."/>
            <person name="Da Silva C."/>
            <person name="Montanini B."/>
            <person name="Hainaut M."/>
            <person name="Levati E."/>
            <person name="Barry K.W."/>
            <person name="Belfiori B."/>
            <person name="Cichocki N."/>
            <person name="Clum A."/>
            <person name="Dockter R.B."/>
            <person name="Fauchery L."/>
            <person name="Guy J."/>
            <person name="Iotti M."/>
            <person name="Le Tacon F."/>
            <person name="Lindquist E.A."/>
            <person name="Lipzen A."/>
            <person name="Malagnac F."/>
            <person name="Mello A."/>
            <person name="Molinier V."/>
            <person name="Miyauchi S."/>
            <person name="Poulain J."/>
            <person name="Riccioni C."/>
            <person name="Rubini A."/>
            <person name="Sitrit Y."/>
            <person name="Splivallo R."/>
            <person name="Traeger S."/>
            <person name="Wang M."/>
            <person name="Zifcakova L."/>
            <person name="Wipf D."/>
            <person name="Zambonelli A."/>
            <person name="Paolocci F."/>
            <person name="Nowrousian M."/>
            <person name="Ottonello S."/>
            <person name="Baldrian P."/>
            <person name="Spatafora J.W."/>
            <person name="Henrissat B."/>
            <person name="Nagy L.G."/>
            <person name="Aury J.M."/>
            <person name="Wincker P."/>
            <person name="Grigoriev I.V."/>
            <person name="Bonfante P."/>
            <person name="Martin F.M."/>
        </authorList>
    </citation>
    <scope>NUCLEOTIDE SEQUENCE [LARGE SCALE GENOMIC DNA]</scope>
    <source>
        <strain evidence="2 3">CCBAS932</strain>
    </source>
</reference>
<dbReference type="Gene3D" id="1.20.120.1020">
    <property type="entry name" value="Prion-inhibition and propagation, HeLo domain"/>
    <property type="match status" value="1"/>
</dbReference>
<dbReference type="PANTHER" id="PTHR37542">
    <property type="entry name" value="HELO DOMAIN-CONTAINING PROTEIN-RELATED"/>
    <property type="match status" value="1"/>
</dbReference>
<dbReference type="OrthoDB" id="1911848at2759"/>
<keyword evidence="3" id="KW-1185">Reference proteome</keyword>
<dbReference type="GO" id="GO:0004672">
    <property type="term" value="F:protein kinase activity"/>
    <property type="evidence" value="ECO:0007669"/>
    <property type="project" value="InterPro"/>
</dbReference>
<evidence type="ECO:0000313" key="2">
    <source>
        <dbReference type="EMBL" id="RPB09831.1"/>
    </source>
</evidence>
<dbReference type="PROSITE" id="PS50011">
    <property type="entry name" value="PROTEIN_KINASE_DOM"/>
    <property type="match status" value="1"/>
</dbReference>
<dbReference type="Proteomes" id="UP000277580">
    <property type="component" value="Unassembled WGS sequence"/>
</dbReference>
<dbReference type="InParanoid" id="A0A3N4KNA3"/>
<dbReference type="Gene3D" id="1.10.510.10">
    <property type="entry name" value="Transferase(Phosphotransferase) domain 1"/>
    <property type="match status" value="1"/>
</dbReference>
<dbReference type="InterPro" id="IPR011009">
    <property type="entry name" value="Kinase-like_dom_sf"/>
</dbReference>
<organism evidence="2 3">
    <name type="scientific">Morchella conica CCBAS932</name>
    <dbReference type="NCBI Taxonomy" id="1392247"/>
    <lineage>
        <taxon>Eukaryota</taxon>
        <taxon>Fungi</taxon>
        <taxon>Dikarya</taxon>
        <taxon>Ascomycota</taxon>
        <taxon>Pezizomycotina</taxon>
        <taxon>Pezizomycetes</taxon>
        <taxon>Pezizales</taxon>
        <taxon>Morchellaceae</taxon>
        <taxon>Morchella</taxon>
    </lineage>
</organism>
<dbReference type="EMBL" id="ML119148">
    <property type="protein sequence ID" value="RPB09831.1"/>
    <property type="molecule type" value="Genomic_DNA"/>
</dbReference>
<dbReference type="InterPro" id="IPR000719">
    <property type="entry name" value="Prot_kinase_dom"/>
</dbReference>
<dbReference type="InterPro" id="IPR038305">
    <property type="entry name" value="HeLo_sf"/>
</dbReference>
<dbReference type="PANTHER" id="PTHR37542:SF1">
    <property type="entry name" value="PRION-INHIBITION AND PROPAGATION HELO DOMAIN-CONTAINING PROTEIN"/>
    <property type="match status" value="1"/>
</dbReference>
<dbReference type="GO" id="GO:0005524">
    <property type="term" value="F:ATP binding"/>
    <property type="evidence" value="ECO:0007669"/>
    <property type="project" value="InterPro"/>
</dbReference>
<dbReference type="SUPFAM" id="SSF56112">
    <property type="entry name" value="Protein kinase-like (PK-like)"/>
    <property type="match status" value="1"/>
</dbReference>
<feature type="domain" description="Protein kinase" evidence="1">
    <location>
        <begin position="235"/>
        <end position="574"/>
    </location>
</feature>
<accession>A0A3N4KNA3</accession>
<dbReference type="AlphaFoldDB" id="A0A3N4KNA3"/>
<name>A0A3N4KNA3_9PEZI</name>
<proteinExistence type="predicted"/>
<dbReference type="STRING" id="1392247.A0A3N4KNA3"/>
<evidence type="ECO:0000259" key="1">
    <source>
        <dbReference type="PROSITE" id="PS50011"/>
    </source>
</evidence>
<sequence>MDIVGFSITVFRETYNLALFVYEVVQDVREYDSDKDHIRQKLQHEIFFLDAFNKFFLDAESGGIIHDPNLPAAYPLRILTILQNLRDCLGAYNKLALKHYPPYQRLILDGDGVEEHSGADGPSALGDSSKKERDFDFDKTGFRAKVRSLSLRAWDWSLFDKRKLEEVVTQFREWCEKLKEIMQFSMLFAIRFKDPAALKDFQNSDTAKKTGLEHVAQRQFLNRFKTIEEASPLKGKLIETPGSTKGSSTKLMRLVAGSEQPYGTPVAVEYKAYGAPPATDDTTRQNLLKVKSNIRMLATVLLNSAFVEGEGRTPSASSFNAPVLNAFQCIGYIDEPENSRMAFVFRLPPQAANLGGLQTLHAFIEEVDPRKKKPVNILSLEQRFAIAHNLCKTVLNLHGSGWVHKSIRSTNVILLPGPPPNLKLVPYVTGFEFSRPVMAATEVGFDFDLDRNLYRHPSRQGYPTATFTKLHDLYALGVVLLEIGTWKTVTGRLRPGFEQAKKFGKVPSPEYVRQTLIKIANDELPPVMGGRYAKAVVKCLEGDFGVVGVDAQVRELGLAFREQVVDVMVDGLKL</sequence>
<evidence type="ECO:0000313" key="3">
    <source>
        <dbReference type="Proteomes" id="UP000277580"/>
    </source>
</evidence>
<gene>
    <name evidence="2" type="ORF">P167DRAFT_491858</name>
</gene>
<protein>
    <recommendedName>
        <fullName evidence="1">Protein kinase domain-containing protein</fullName>
    </recommendedName>
</protein>